<feature type="non-terminal residue" evidence="1">
    <location>
        <position position="1"/>
    </location>
</feature>
<proteinExistence type="predicted"/>
<reference evidence="1 2" key="1">
    <citation type="submission" date="2014-11" db="EMBL/GenBank/DDBJ databases">
        <title>Genomics and ecophysiology of heterotrophic nitrogen fixing bacteria isolated from estuarine surface water.</title>
        <authorList>
            <person name="Bentzon-Tilia M."/>
            <person name="Severin I."/>
            <person name="Hansen L.H."/>
            <person name="Riemann L."/>
        </authorList>
    </citation>
    <scope>NUCLEOTIDE SEQUENCE [LARGE SCALE GENOMIC DNA]</scope>
    <source>
        <strain evidence="1 2">BAL398</strain>
    </source>
</reference>
<evidence type="ECO:0000313" key="1">
    <source>
        <dbReference type="EMBL" id="KIZ40940.1"/>
    </source>
</evidence>
<sequence>SFNGGWSVAATFDGEFSDVSRSYAGKGVVRYAW</sequence>
<dbReference type="Proteomes" id="UP000032515">
    <property type="component" value="Unassembled WGS sequence"/>
</dbReference>
<gene>
    <name evidence="1" type="ORF">OO17_16355</name>
</gene>
<organism evidence="1 2">
    <name type="scientific">Rhodopseudomonas palustris</name>
    <dbReference type="NCBI Taxonomy" id="1076"/>
    <lineage>
        <taxon>Bacteria</taxon>
        <taxon>Pseudomonadati</taxon>
        <taxon>Pseudomonadota</taxon>
        <taxon>Alphaproteobacteria</taxon>
        <taxon>Hyphomicrobiales</taxon>
        <taxon>Nitrobacteraceae</taxon>
        <taxon>Rhodopseudomonas</taxon>
    </lineage>
</organism>
<accession>A0A0D7EK75</accession>
<dbReference type="AlphaFoldDB" id="A0A0D7EK75"/>
<protein>
    <submittedName>
        <fullName evidence="1">Membrane protein</fullName>
    </submittedName>
</protein>
<dbReference type="EMBL" id="JXXE01000326">
    <property type="protein sequence ID" value="KIZ40940.1"/>
    <property type="molecule type" value="Genomic_DNA"/>
</dbReference>
<dbReference type="PATRIC" id="fig|1076.23.peg.3498"/>
<evidence type="ECO:0000313" key="2">
    <source>
        <dbReference type="Proteomes" id="UP000032515"/>
    </source>
</evidence>
<comment type="caution">
    <text evidence="1">The sequence shown here is derived from an EMBL/GenBank/DDBJ whole genome shotgun (WGS) entry which is preliminary data.</text>
</comment>
<name>A0A0D7EK75_RHOPL</name>